<dbReference type="AlphaFoldDB" id="A0A345DE46"/>
<protein>
    <recommendedName>
        <fullName evidence="1">Baseplate J-like central domain-containing protein</fullName>
    </recommendedName>
</protein>
<dbReference type="PANTHER" id="PTHR35862:SF1">
    <property type="entry name" value="FELS-2 PROPHAGE PROTEIN"/>
    <property type="match status" value="1"/>
</dbReference>
<dbReference type="Proteomes" id="UP000252182">
    <property type="component" value="Chromosome"/>
</dbReference>
<name>A0A345DE46_9BURK</name>
<dbReference type="InterPro" id="IPR014507">
    <property type="entry name" value="Baseplate_assembly_J_pred"/>
</dbReference>
<dbReference type="InterPro" id="IPR052726">
    <property type="entry name" value="Phage_Baseplate_Hub"/>
</dbReference>
<dbReference type="RefSeq" id="WP_114563687.1">
    <property type="nucleotide sequence ID" value="NZ_CP031124.1"/>
</dbReference>
<reference evidence="3" key="1">
    <citation type="submission" date="2018-07" db="EMBL/GenBank/DDBJ databases">
        <authorList>
            <person name="Kim H."/>
        </authorList>
    </citation>
    <scope>NUCLEOTIDE SEQUENCE [LARGE SCALE GENOMIC DNA]</scope>
    <source>
        <strain evidence="3">F02</strain>
    </source>
</reference>
<proteinExistence type="predicted"/>
<feature type="domain" description="Baseplate J-like central" evidence="1">
    <location>
        <begin position="148"/>
        <end position="219"/>
    </location>
</feature>
<dbReference type="PANTHER" id="PTHR35862">
    <property type="entry name" value="FELS-2 PROPHAGE PROTEIN"/>
    <property type="match status" value="1"/>
</dbReference>
<dbReference type="InterPro" id="IPR058531">
    <property type="entry name" value="Baseplate_J_M"/>
</dbReference>
<gene>
    <name evidence="2" type="ORF">DTO96_102389</name>
</gene>
<dbReference type="KEGG" id="hyf:DTO96_102389"/>
<dbReference type="OrthoDB" id="9793802at2"/>
<evidence type="ECO:0000259" key="1">
    <source>
        <dbReference type="Pfam" id="PF26078"/>
    </source>
</evidence>
<evidence type="ECO:0000313" key="2">
    <source>
        <dbReference type="EMBL" id="AXF86634.1"/>
    </source>
</evidence>
<evidence type="ECO:0000313" key="3">
    <source>
        <dbReference type="Proteomes" id="UP000252182"/>
    </source>
</evidence>
<dbReference type="PIRSF" id="PIRSF020481">
    <property type="entry name" value="BAP"/>
    <property type="match status" value="1"/>
</dbReference>
<dbReference type="EMBL" id="CP031124">
    <property type="protein sequence ID" value="AXF86634.1"/>
    <property type="molecule type" value="Genomic_DNA"/>
</dbReference>
<organism evidence="2 3">
    <name type="scientific">Ephemeroptericola cinctiostellae</name>
    <dbReference type="NCBI Taxonomy" id="2268024"/>
    <lineage>
        <taxon>Bacteria</taxon>
        <taxon>Pseudomonadati</taxon>
        <taxon>Pseudomonadota</taxon>
        <taxon>Betaproteobacteria</taxon>
        <taxon>Burkholderiales</taxon>
        <taxon>Burkholderiaceae</taxon>
        <taxon>Ephemeroptericola</taxon>
    </lineage>
</organism>
<keyword evidence="3" id="KW-1185">Reference proteome</keyword>
<accession>A0A345DE46</accession>
<sequence length="312" mass="33342">MTYTLTTSTASTLAAVDLSKLAMPDLLKVGSYEDVLAEMIAGVNAFFIKKTGETYIVHEADPVYVAVEAMAYRRWLDLQNYASQTRQNLLAYAVGAMLDHIGAHPRVQTARLVIVPADLRTAPVTPAVMESDDDYRLRLTLRVEGYTTAGSAGSYLYHALSVSGNIRDASVYSPSRTGDVRLTVLTRDNNGVASPSLCAAVEAYLSIDTLRPIGDVVSCSPATVVEYQVAVDLTIYKGGDKIAVRAAALAALAAYTEAHFKLEHDITVSGLIAAAHVYGVQKTDLIFTDIECGVTQAARCTGIAVSIVGEDL</sequence>
<dbReference type="Pfam" id="PF26078">
    <property type="entry name" value="Baseplate_J_M"/>
    <property type="match status" value="1"/>
</dbReference>